<accession>A0AAV4SLM1</accession>
<evidence type="ECO:0000313" key="1">
    <source>
        <dbReference type="EMBL" id="GIY34229.1"/>
    </source>
</evidence>
<dbReference type="Proteomes" id="UP001054945">
    <property type="component" value="Unassembled WGS sequence"/>
</dbReference>
<dbReference type="AlphaFoldDB" id="A0AAV4SLM1"/>
<protein>
    <submittedName>
        <fullName evidence="1">Uncharacterized protein</fullName>
    </submittedName>
</protein>
<organism evidence="1 2">
    <name type="scientific">Caerostris extrusa</name>
    <name type="common">Bark spider</name>
    <name type="synonym">Caerostris bankana</name>
    <dbReference type="NCBI Taxonomy" id="172846"/>
    <lineage>
        <taxon>Eukaryota</taxon>
        <taxon>Metazoa</taxon>
        <taxon>Ecdysozoa</taxon>
        <taxon>Arthropoda</taxon>
        <taxon>Chelicerata</taxon>
        <taxon>Arachnida</taxon>
        <taxon>Araneae</taxon>
        <taxon>Araneomorphae</taxon>
        <taxon>Entelegynae</taxon>
        <taxon>Araneoidea</taxon>
        <taxon>Araneidae</taxon>
        <taxon>Caerostris</taxon>
    </lineage>
</organism>
<evidence type="ECO:0000313" key="2">
    <source>
        <dbReference type="Proteomes" id="UP001054945"/>
    </source>
</evidence>
<comment type="caution">
    <text evidence="1">The sequence shown here is derived from an EMBL/GenBank/DDBJ whole genome shotgun (WGS) entry which is preliminary data.</text>
</comment>
<keyword evidence="2" id="KW-1185">Reference proteome</keyword>
<dbReference type="EMBL" id="BPLR01009742">
    <property type="protein sequence ID" value="GIY34229.1"/>
    <property type="molecule type" value="Genomic_DNA"/>
</dbReference>
<name>A0AAV4SLM1_CAEEX</name>
<proteinExistence type="predicted"/>
<sequence length="80" mass="9176">MLSRSCYNDGGLKEEKMMLSSIDFADLRGGRPRKTRVPRTQLRCHPKEDEWDLNSSSCLNCCCYVTHHQICYLLVSPLPA</sequence>
<gene>
    <name evidence="1" type="ORF">CEXT_544031</name>
</gene>
<reference evidence="1 2" key="1">
    <citation type="submission" date="2021-06" db="EMBL/GenBank/DDBJ databases">
        <title>Caerostris extrusa draft genome.</title>
        <authorList>
            <person name="Kono N."/>
            <person name="Arakawa K."/>
        </authorList>
    </citation>
    <scope>NUCLEOTIDE SEQUENCE [LARGE SCALE GENOMIC DNA]</scope>
</reference>